<keyword evidence="2" id="KW-1185">Reference proteome</keyword>
<evidence type="ECO:0000313" key="2">
    <source>
        <dbReference type="Proteomes" id="UP001177003"/>
    </source>
</evidence>
<sequence length="164" mass="19356">MNPYDWISLFNIVAKDVVKYEPIHQFFRSMIRAYILEVAKMDIEIASVLRRKPILKPLPPQANLEKFKSSFIEKDHWGVTYKMKENEIVLHCMMFLIDKHLFSTSTLNQILAKDEVKKSNNEGDVKCVSNMIKWWIVIQMTVFKTIPKVFKVEKKEQEKTTTTT</sequence>
<evidence type="ECO:0000313" key="1">
    <source>
        <dbReference type="EMBL" id="CAI9293582.1"/>
    </source>
</evidence>
<reference evidence="1" key="1">
    <citation type="submission" date="2023-04" db="EMBL/GenBank/DDBJ databases">
        <authorList>
            <person name="Vijverberg K."/>
            <person name="Xiong W."/>
            <person name="Schranz E."/>
        </authorList>
    </citation>
    <scope>NUCLEOTIDE SEQUENCE</scope>
</reference>
<dbReference type="Proteomes" id="UP001177003">
    <property type="component" value="Chromosome 7"/>
</dbReference>
<proteinExistence type="predicted"/>
<dbReference type="EMBL" id="OX465083">
    <property type="protein sequence ID" value="CAI9293582.1"/>
    <property type="molecule type" value="Genomic_DNA"/>
</dbReference>
<organism evidence="1 2">
    <name type="scientific">Lactuca saligna</name>
    <name type="common">Willowleaf lettuce</name>
    <dbReference type="NCBI Taxonomy" id="75948"/>
    <lineage>
        <taxon>Eukaryota</taxon>
        <taxon>Viridiplantae</taxon>
        <taxon>Streptophyta</taxon>
        <taxon>Embryophyta</taxon>
        <taxon>Tracheophyta</taxon>
        <taxon>Spermatophyta</taxon>
        <taxon>Magnoliopsida</taxon>
        <taxon>eudicotyledons</taxon>
        <taxon>Gunneridae</taxon>
        <taxon>Pentapetalae</taxon>
        <taxon>asterids</taxon>
        <taxon>campanulids</taxon>
        <taxon>Asterales</taxon>
        <taxon>Asteraceae</taxon>
        <taxon>Cichorioideae</taxon>
        <taxon>Cichorieae</taxon>
        <taxon>Lactucinae</taxon>
        <taxon>Lactuca</taxon>
    </lineage>
</organism>
<accession>A0AA35ZKJ5</accession>
<name>A0AA35ZKJ5_LACSI</name>
<gene>
    <name evidence="1" type="ORF">LSALG_LOCUS32603</name>
</gene>
<dbReference type="AlphaFoldDB" id="A0AA35ZKJ5"/>
<protein>
    <submittedName>
        <fullName evidence="1">Uncharacterized protein</fullName>
    </submittedName>
</protein>